<keyword evidence="2" id="KW-0687">Ribonucleoprotein</keyword>
<dbReference type="EMBL" id="CP002018">
    <property type="protein sequence ID" value="AEM40716.1"/>
    <property type="molecule type" value="Genomic_DNA"/>
</dbReference>
<evidence type="ECO:0000313" key="2">
    <source>
        <dbReference type="EMBL" id="AEM40716.1"/>
    </source>
</evidence>
<feature type="region of interest" description="Disordered" evidence="1">
    <location>
        <begin position="148"/>
        <end position="184"/>
    </location>
</feature>
<evidence type="ECO:0000313" key="3">
    <source>
        <dbReference type="Proteomes" id="UP000000692"/>
    </source>
</evidence>
<dbReference type="PATRIC" id="fig|759362.5.peg.906"/>
<dbReference type="eggNOG" id="COG1399">
    <property type="taxonomic scope" value="Bacteria"/>
</dbReference>
<accession>F9Y5G3</accession>
<dbReference type="OrthoDB" id="8443793at2"/>
<dbReference type="GO" id="GO:0005840">
    <property type="term" value="C:ribosome"/>
    <property type="evidence" value="ECO:0007669"/>
    <property type="project" value="UniProtKB-KW"/>
</dbReference>
<keyword evidence="3" id="KW-1185">Reference proteome</keyword>
<dbReference type="RefSeq" id="WP_013384171.1">
    <property type="nucleotide sequence ID" value="NC_017384.1"/>
</dbReference>
<reference evidence="2 3" key="1">
    <citation type="journal article" date="2011" name="J. Bacteriol.">
        <title>Complete genome sequence of the industrial strain Ketogulonicigenium vulgare WSH-001.</title>
        <authorList>
            <person name="Liu L."/>
            <person name="Li Y."/>
            <person name="Zhang J."/>
            <person name="Zhou Z."/>
            <person name="Liu J."/>
            <person name="Li X."/>
            <person name="Zhou J."/>
            <person name="Du G."/>
            <person name="Wang L."/>
            <person name="Chen J."/>
        </authorList>
    </citation>
    <scope>NUCLEOTIDE SEQUENCE [LARGE SCALE GENOMIC DNA]</scope>
    <source>
        <strain evidence="2 3">WSH-001</strain>
    </source>
</reference>
<evidence type="ECO:0000256" key="1">
    <source>
        <dbReference type="SAM" id="MobiDB-lite"/>
    </source>
</evidence>
<dbReference type="AlphaFoldDB" id="F9Y5G3"/>
<name>F9Y5G3_KETVW</name>
<sequence length="184" mass="20078">MNDQPAIPRHILRLNDVSGRKAHHFDLQPDLAGRTALGSALGIIALKKLRFTGTLTPIGRHDWRLEAKLGASVVQECVVTFAPVPARIDEDVIRNYLADFTEDLSGEVEMPEDDTAEPLPKSLDLAEVMAEALSLALPAYPRAPDVAPVDIDTDDAPEAAEQRRPFAGLADLRDKLTKKDEGSH</sequence>
<gene>
    <name evidence="2" type="ordered locus">KVU_0877</name>
</gene>
<organism evidence="2 3">
    <name type="scientific">Ketogulonicigenium vulgare (strain WSH-001)</name>
    <dbReference type="NCBI Taxonomy" id="759362"/>
    <lineage>
        <taxon>Bacteria</taxon>
        <taxon>Pseudomonadati</taxon>
        <taxon>Pseudomonadota</taxon>
        <taxon>Alphaproteobacteria</taxon>
        <taxon>Rhodobacterales</taxon>
        <taxon>Roseobacteraceae</taxon>
        <taxon>Ketogulonicigenium</taxon>
    </lineage>
</organism>
<dbReference type="InterPro" id="IPR003772">
    <property type="entry name" value="YceD"/>
</dbReference>
<dbReference type="Proteomes" id="UP000000692">
    <property type="component" value="Chromosome"/>
</dbReference>
<proteinExistence type="predicted"/>
<dbReference type="KEGG" id="kvl:KVU_0877"/>
<feature type="compositionally biased region" description="Basic and acidic residues" evidence="1">
    <location>
        <begin position="171"/>
        <end position="184"/>
    </location>
</feature>
<keyword evidence="2" id="KW-0689">Ribosomal protein</keyword>
<dbReference type="HOGENOM" id="CLU_088841_1_0_5"/>
<protein>
    <submittedName>
        <fullName evidence="2">50S ribosomal protein L34</fullName>
    </submittedName>
</protein>
<dbReference type="Pfam" id="PF02620">
    <property type="entry name" value="YceD"/>
    <property type="match status" value="1"/>
</dbReference>